<sequence>SDVSTFLTQDNPHIDSEYESFSENENSQSKMVNDDDEDKMVSNDDGEKGLSEVIVWSFLLL</sequence>
<feature type="region of interest" description="Disordered" evidence="1">
    <location>
        <begin position="1"/>
        <end position="45"/>
    </location>
</feature>
<feature type="non-terminal residue" evidence="2">
    <location>
        <position position="1"/>
    </location>
</feature>
<comment type="caution">
    <text evidence="2">The sequence shown here is derived from an EMBL/GenBank/DDBJ whole genome shotgun (WGS) entry which is preliminary data.</text>
</comment>
<keyword evidence="3" id="KW-1185">Reference proteome</keyword>
<dbReference type="AlphaFoldDB" id="A0A392UU64"/>
<accession>A0A392UU64</accession>
<protein>
    <submittedName>
        <fullName evidence="2">Uncharacterized protein</fullName>
    </submittedName>
</protein>
<organism evidence="2 3">
    <name type="scientific">Trifolium medium</name>
    <dbReference type="NCBI Taxonomy" id="97028"/>
    <lineage>
        <taxon>Eukaryota</taxon>
        <taxon>Viridiplantae</taxon>
        <taxon>Streptophyta</taxon>
        <taxon>Embryophyta</taxon>
        <taxon>Tracheophyta</taxon>
        <taxon>Spermatophyta</taxon>
        <taxon>Magnoliopsida</taxon>
        <taxon>eudicotyledons</taxon>
        <taxon>Gunneridae</taxon>
        <taxon>Pentapetalae</taxon>
        <taxon>rosids</taxon>
        <taxon>fabids</taxon>
        <taxon>Fabales</taxon>
        <taxon>Fabaceae</taxon>
        <taxon>Papilionoideae</taxon>
        <taxon>50 kb inversion clade</taxon>
        <taxon>NPAAA clade</taxon>
        <taxon>Hologalegina</taxon>
        <taxon>IRL clade</taxon>
        <taxon>Trifolieae</taxon>
        <taxon>Trifolium</taxon>
    </lineage>
</organism>
<proteinExistence type="predicted"/>
<reference evidence="2 3" key="1">
    <citation type="journal article" date="2018" name="Front. Plant Sci.">
        <title>Red Clover (Trifolium pratense) and Zigzag Clover (T. medium) - A Picture of Genomic Similarities and Differences.</title>
        <authorList>
            <person name="Dluhosova J."/>
            <person name="Istvanek J."/>
            <person name="Nedelnik J."/>
            <person name="Repkova J."/>
        </authorList>
    </citation>
    <scope>NUCLEOTIDE SEQUENCE [LARGE SCALE GENOMIC DNA]</scope>
    <source>
        <strain evidence="3">cv. 10/8</strain>
        <tissue evidence="2">Leaf</tissue>
    </source>
</reference>
<dbReference type="Proteomes" id="UP000265520">
    <property type="component" value="Unassembled WGS sequence"/>
</dbReference>
<dbReference type="EMBL" id="LXQA010976593">
    <property type="protein sequence ID" value="MCI79568.1"/>
    <property type="molecule type" value="Genomic_DNA"/>
</dbReference>
<evidence type="ECO:0000256" key="1">
    <source>
        <dbReference type="SAM" id="MobiDB-lite"/>
    </source>
</evidence>
<evidence type="ECO:0000313" key="2">
    <source>
        <dbReference type="EMBL" id="MCI79568.1"/>
    </source>
</evidence>
<feature type="compositionally biased region" description="Polar residues" evidence="1">
    <location>
        <begin position="1"/>
        <end position="11"/>
    </location>
</feature>
<name>A0A392UU64_9FABA</name>
<evidence type="ECO:0000313" key="3">
    <source>
        <dbReference type="Proteomes" id="UP000265520"/>
    </source>
</evidence>